<dbReference type="SUPFAM" id="SSF53474">
    <property type="entry name" value="alpha/beta-Hydrolases"/>
    <property type="match status" value="1"/>
</dbReference>
<organism evidence="3 4">
    <name type="scientific">Granulicella mallensis (strain ATCC BAA-1857 / DSM 23137 / MP5ACTX8)</name>
    <dbReference type="NCBI Taxonomy" id="682795"/>
    <lineage>
        <taxon>Bacteria</taxon>
        <taxon>Pseudomonadati</taxon>
        <taxon>Acidobacteriota</taxon>
        <taxon>Terriglobia</taxon>
        <taxon>Terriglobales</taxon>
        <taxon>Acidobacteriaceae</taxon>
        <taxon>Granulicella</taxon>
    </lineage>
</organism>
<accession>G8NV97</accession>
<dbReference type="PANTHER" id="PTHR48081">
    <property type="entry name" value="AB HYDROLASE SUPERFAMILY PROTEIN C4A8.06C"/>
    <property type="match status" value="1"/>
</dbReference>
<dbReference type="EMBL" id="CP003130">
    <property type="protein sequence ID" value="AEU35386.1"/>
    <property type="molecule type" value="Genomic_DNA"/>
</dbReference>
<feature type="domain" description="BD-FAE-like" evidence="2">
    <location>
        <begin position="88"/>
        <end position="282"/>
    </location>
</feature>
<evidence type="ECO:0000259" key="2">
    <source>
        <dbReference type="Pfam" id="PF20434"/>
    </source>
</evidence>
<sequence length="334" mass="35386" precursor="true">MHEIDACQPFLNPKTSLSAYRIGMTGSLRAGLLALLLSTMPFAALAQTAAAPLAPPPAGYTSIEVLWPAGAPGALGTTAEDVPKLYCYPAAGDGPHSAVVVLPGGGYKHLVMEKEGAAEARWLNAHGVSAYVLQYRLSPRYKYPSPMLDGQRAVRFVRSHATAWKLRPDAIGVWGFSAGGHLVGYLATVDDTADSSAADPIDHASSHPDFAISSYGRLSLDPSIPGTFGMEALTGPDAPKDLVDTLSPVLHVTAKTSPTFLYANESDKTVSAINATLFFNALLLAGVPAELHVFERGPHGTGMGQNLPLTPELAIWPTLLEHWMQAHGWMDKGL</sequence>
<dbReference type="STRING" id="682795.AciX8_1039"/>
<dbReference type="AlphaFoldDB" id="G8NV97"/>
<gene>
    <name evidence="3" type="ordered locus">AciX8_1039</name>
</gene>
<keyword evidence="1 3" id="KW-0378">Hydrolase</keyword>
<dbReference type="InterPro" id="IPR029058">
    <property type="entry name" value="AB_hydrolase_fold"/>
</dbReference>
<dbReference type="KEGG" id="gma:AciX8_1039"/>
<dbReference type="InterPro" id="IPR049492">
    <property type="entry name" value="BD-FAE-like_dom"/>
</dbReference>
<evidence type="ECO:0000313" key="4">
    <source>
        <dbReference type="Proteomes" id="UP000007113"/>
    </source>
</evidence>
<dbReference type="Pfam" id="PF20434">
    <property type="entry name" value="BD-FAE"/>
    <property type="match status" value="1"/>
</dbReference>
<evidence type="ECO:0000256" key="1">
    <source>
        <dbReference type="ARBA" id="ARBA00022801"/>
    </source>
</evidence>
<dbReference type="Proteomes" id="UP000007113">
    <property type="component" value="Chromosome"/>
</dbReference>
<dbReference type="InterPro" id="IPR050300">
    <property type="entry name" value="GDXG_lipolytic_enzyme"/>
</dbReference>
<evidence type="ECO:0000313" key="3">
    <source>
        <dbReference type="EMBL" id="AEU35386.1"/>
    </source>
</evidence>
<dbReference type="GO" id="GO:0016787">
    <property type="term" value="F:hydrolase activity"/>
    <property type="evidence" value="ECO:0007669"/>
    <property type="project" value="UniProtKB-KW"/>
</dbReference>
<keyword evidence="4" id="KW-1185">Reference proteome</keyword>
<dbReference type="HOGENOM" id="CLU_012494_5_1_0"/>
<dbReference type="PANTHER" id="PTHR48081:SF6">
    <property type="entry name" value="PEPTIDASE S9 PROLYL OLIGOPEPTIDASE CATALYTIC DOMAIN-CONTAINING PROTEIN"/>
    <property type="match status" value="1"/>
</dbReference>
<proteinExistence type="predicted"/>
<protein>
    <submittedName>
        <fullName evidence="3">Alpha/beta hydrolase</fullName>
    </submittedName>
</protein>
<name>G8NV97_GRAMM</name>
<dbReference type="eggNOG" id="COG0657">
    <property type="taxonomic scope" value="Bacteria"/>
</dbReference>
<reference evidence="3 4" key="1">
    <citation type="submission" date="2011-11" db="EMBL/GenBank/DDBJ databases">
        <title>Complete sequence of Granulicella mallensis MP5ACTX8.</title>
        <authorList>
            <consortium name="US DOE Joint Genome Institute"/>
            <person name="Lucas S."/>
            <person name="Copeland A."/>
            <person name="Lapidus A."/>
            <person name="Cheng J.-F."/>
            <person name="Goodwin L."/>
            <person name="Pitluck S."/>
            <person name="Peters L."/>
            <person name="Lu M."/>
            <person name="Detter J.C."/>
            <person name="Han C."/>
            <person name="Tapia R."/>
            <person name="Land M."/>
            <person name="Hauser L."/>
            <person name="Kyrpides N."/>
            <person name="Ivanova N."/>
            <person name="Mikhailova N."/>
            <person name="Pagani I."/>
            <person name="Rawat S."/>
            <person name="Mannisto M."/>
            <person name="Haggblom M."/>
            <person name="Woyke T."/>
        </authorList>
    </citation>
    <scope>NUCLEOTIDE SEQUENCE [LARGE SCALE GENOMIC DNA]</scope>
    <source>
        <strain evidence="4">ATCC BAA-1857 / DSM 23137 / MP5ACTX8</strain>
    </source>
</reference>
<dbReference type="Gene3D" id="3.40.50.1820">
    <property type="entry name" value="alpha/beta hydrolase"/>
    <property type="match status" value="1"/>
</dbReference>